<keyword evidence="5" id="KW-1185">Reference proteome</keyword>
<feature type="compositionally biased region" description="Basic and acidic residues" evidence="1">
    <location>
        <begin position="554"/>
        <end position="572"/>
    </location>
</feature>
<feature type="compositionally biased region" description="Pro residues" evidence="1">
    <location>
        <begin position="645"/>
        <end position="660"/>
    </location>
</feature>
<dbReference type="Proteomes" id="UP000638648">
    <property type="component" value="Unassembled WGS sequence"/>
</dbReference>
<evidence type="ECO:0000313" key="4">
    <source>
        <dbReference type="EMBL" id="MBE1612386.1"/>
    </source>
</evidence>
<feature type="compositionally biased region" description="Basic and acidic residues" evidence="1">
    <location>
        <begin position="520"/>
        <end position="548"/>
    </location>
</feature>
<keyword evidence="2" id="KW-0812">Transmembrane</keyword>
<feature type="compositionally biased region" description="Basic and acidic residues" evidence="1">
    <location>
        <begin position="489"/>
        <end position="507"/>
    </location>
</feature>
<keyword evidence="2" id="KW-1133">Transmembrane helix</keyword>
<evidence type="ECO:0000313" key="5">
    <source>
        <dbReference type="Proteomes" id="UP000638648"/>
    </source>
</evidence>
<dbReference type="AlphaFoldDB" id="A0A927N4U4"/>
<feature type="region of interest" description="Disordered" evidence="1">
    <location>
        <begin position="293"/>
        <end position="322"/>
    </location>
</feature>
<evidence type="ECO:0000256" key="2">
    <source>
        <dbReference type="SAM" id="Phobius"/>
    </source>
</evidence>
<name>A0A927N4U4_9ACTN</name>
<accession>A0A927N4U4</accession>
<feature type="compositionally biased region" description="Low complexity" evidence="1">
    <location>
        <begin position="307"/>
        <end position="322"/>
    </location>
</feature>
<feature type="compositionally biased region" description="Pro residues" evidence="1">
    <location>
        <begin position="580"/>
        <end position="590"/>
    </location>
</feature>
<reference evidence="4" key="1">
    <citation type="submission" date="2020-10" db="EMBL/GenBank/DDBJ databases">
        <title>Sequencing the genomes of 1000 actinobacteria strains.</title>
        <authorList>
            <person name="Klenk H.-P."/>
        </authorList>
    </citation>
    <scope>NUCLEOTIDE SEQUENCE</scope>
    <source>
        <strain evidence="4">DSM 45354</strain>
    </source>
</reference>
<keyword evidence="3" id="KW-0732">Signal</keyword>
<evidence type="ECO:0000256" key="1">
    <source>
        <dbReference type="SAM" id="MobiDB-lite"/>
    </source>
</evidence>
<organism evidence="4 5">
    <name type="scientific">Actinopolymorpha pittospori</name>
    <dbReference type="NCBI Taxonomy" id="648752"/>
    <lineage>
        <taxon>Bacteria</taxon>
        <taxon>Bacillati</taxon>
        <taxon>Actinomycetota</taxon>
        <taxon>Actinomycetes</taxon>
        <taxon>Propionibacteriales</taxon>
        <taxon>Actinopolymorphaceae</taxon>
        <taxon>Actinopolymorpha</taxon>
    </lineage>
</organism>
<protein>
    <submittedName>
        <fullName evidence="4">Uncharacterized protein</fullName>
    </submittedName>
</protein>
<sequence length="740" mass="79676">MTFERADRRIARLGHRLAAVAAAGTLAGLVAAPLAAAPSYAAPGDPDEAKQAFTIDDERVTESSGLAASTRHPGYFYTNNDSGDTARVFALDPRGNVVGTLVLGSAGHLDWEALASGPDERIWIGDIGDNEKLRGSVTLYRFREPESLGDQSVEWSRFRLEYPDGPHDAEALLVHPRTGRVYIVTKDPKGGAIYAAPPELVAGATAEMTKVASAPAVVTDGVFAPDGSAIVLRTYADAQVLNWPDAKVVRKIPLTQQRQGESVAMSLDGEQIFVGSEGARSSVFSVPFTAGAPVGTSTPGQTPAPKPSTAKPTAPAADDTADTSAGADNGLFGGLPGGILLLVIVAAVLAGIAAFPVSRRKRPVRRRPPEDPAPGGPDGRGTSPYDDPREARSATSGLDDHRRGEAGLAVDDATSAEPGRNEAWPEPGRTGEAWASEAWATPSAGDDTWAGNGVASSGTAPGDERPAGGRRRAAGPADGGGVPLPWEDADWRPHPDEPAPPRQEPGRSSRSVDQPVEPWAEPRRSEDWSVPADRSHPADRSRSEEWSRTQDTQDWSRSDDRLDEWPPARGRTENASPPEEQWPPPAQWPPEEPRRSRGRRHAQEQPTEEPRRPDEENTGGRRRSQESWTHDEPAYDNGTSDRPWYPVPDVPTPAPQPPAAPARRGRRIRSTEDVPPADHRPPSPRQTPRSEGDEKPPWAVPRSGEQPGWSDEGTGWSPVPSQEEPERPRRRRPLYRDDPE</sequence>
<feature type="compositionally biased region" description="Basic and acidic residues" evidence="1">
    <location>
        <begin position="608"/>
        <end position="633"/>
    </location>
</feature>
<evidence type="ECO:0000256" key="3">
    <source>
        <dbReference type="SAM" id="SignalP"/>
    </source>
</evidence>
<feature type="chain" id="PRO_5037894269" evidence="3">
    <location>
        <begin position="42"/>
        <end position="740"/>
    </location>
</feature>
<feature type="region of interest" description="Disordered" evidence="1">
    <location>
        <begin position="359"/>
        <end position="740"/>
    </location>
</feature>
<gene>
    <name evidence="4" type="ORF">HEB94_009234</name>
</gene>
<feature type="compositionally biased region" description="Basic and acidic residues" evidence="1">
    <location>
        <begin position="669"/>
        <end position="681"/>
    </location>
</feature>
<dbReference type="SUPFAM" id="SSF101898">
    <property type="entry name" value="NHL repeat"/>
    <property type="match status" value="1"/>
</dbReference>
<feature type="transmembrane region" description="Helical" evidence="2">
    <location>
        <begin position="338"/>
        <end position="357"/>
    </location>
</feature>
<comment type="caution">
    <text evidence="4">The sequence shown here is derived from an EMBL/GenBank/DDBJ whole genome shotgun (WGS) entry which is preliminary data.</text>
</comment>
<feature type="compositionally biased region" description="Basic and acidic residues" evidence="1">
    <location>
        <begin position="386"/>
        <end position="405"/>
    </location>
</feature>
<proteinExistence type="predicted"/>
<keyword evidence="2" id="KW-0472">Membrane</keyword>
<dbReference type="EMBL" id="JADBEM010000001">
    <property type="protein sequence ID" value="MBE1612386.1"/>
    <property type="molecule type" value="Genomic_DNA"/>
</dbReference>
<feature type="signal peptide" evidence="3">
    <location>
        <begin position="1"/>
        <end position="41"/>
    </location>
</feature>
<dbReference type="RefSeq" id="WP_192755447.1">
    <property type="nucleotide sequence ID" value="NZ_BAABJL010000194.1"/>
</dbReference>